<dbReference type="EMBL" id="JAVYII010000001">
    <property type="protein sequence ID" value="MDT9591849.1"/>
    <property type="molecule type" value="Genomic_DNA"/>
</dbReference>
<dbReference type="InterPro" id="IPR016181">
    <property type="entry name" value="Acyl_CoA_acyltransferase"/>
</dbReference>
<keyword evidence="1" id="KW-0808">Transferase</keyword>
<evidence type="ECO:0000259" key="3">
    <source>
        <dbReference type="PROSITE" id="PS51186"/>
    </source>
</evidence>
<name>A0ABU3PRJ2_9ACTN</name>
<comment type="caution">
    <text evidence="4">The sequence shown here is derived from an EMBL/GenBank/DDBJ whole genome shotgun (WGS) entry which is preliminary data.</text>
</comment>
<dbReference type="Gene3D" id="3.40.630.30">
    <property type="match status" value="1"/>
</dbReference>
<accession>A0ABU3PRJ2</accession>
<feature type="domain" description="N-acetyltransferase" evidence="3">
    <location>
        <begin position="3"/>
        <end position="164"/>
    </location>
</feature>
<reference evidence="4 5" key="1">
    <citation type="submission" date="2023-08" db="EMBL/GenBank/DDBJ databases">
        <title>Nocardioides seae sp. nov., a bacterium isolated from a soil.</title>
        <authorList>
            <person name="Wang X."/>
        </authorList>
    </citation>
    <scope>NUCLEOTIDE SEQUENCE [LARGE SCALE GENOMIC DNA]</scope>
    <source>
        <strain evidence="4 5">YZH12</strain>
    </source>
</reference>
<sequence length="340" mass="36845">MPIDIDVVDPTSPTFDEDVPAWHAVYVAAACYGRPTTSNPWSLAQMRATLATDRPDQRRTALSATVDGQLVGAGLMTLPLLDNLTTVDVDCLVLPEHRRRGVGAALLAAQERIATDLGRSRVFASVHRGPGEGGVDLGGEAFARSHGYAVGLVDLQSRLDLPVDPRLLDALAEAAAPHHEAYSLRTFSGPVPDEFVASYAQLDAIVDVEAPTGDLEIEPQDAEVSTWRGKEAQSRAQGRTNVSTAALDADGEVVALTELWRSSEPDARLQQWSTIVRRDHRGHRLGVALKVANLRRAAEVWPDAAQVVTWNAEDNVNMLEVNRAMGFRVVETSLELQKVL</sequence>
<dbReference type="PROSITE" id="PS51186">
    <property type="entry name" value="GNAT"/>
    <property type="match status" value="1"/>
</dbReference>
<dbReference type="SUPFAM" id="SSF55729">
    <property type="entry name" value="Acyl-CoA N-acyltransferases (Nat)"/>
    <property type="match status" value="2"/>
</dbReference>
<evidence type="ECO:0000256" key="1">
    <source>
        <dbReference type="ARBA" id="ARBA00022679"/>
    </source>
</evidence>
<keyword evidence="5" id="KW-1185">Reference proteome</keyword>
<dbReference type="Pfam" id="PF00583">
    <property type="entry name" value="Acetyltransf_1"/>
    <property type="match status" value="1"/>
</dbReference>
<dbReference type="PANTHER" id="PTHR43877:SF8">
    <property type="entry name" value="N-ACETYLGLUTAMATE SYNTHASE-RELATED"/>
    <property type="match status" value="1"/>
</dbReference>
<proteinExistence type="predicted"/>
<dbReference type="InterPro" id="IPR050832">
    <property type="entry name" value="Bact_Acetyltransf"/>
</dbReference>
<dbReference type="CDD" id="cd04301">
    <property type="entry name" value="NAT_SF"/>
    <property type="match status" value="1"/>
</dbReference>
<evidence type="ECO:0000256" key="2">
    <source>
        <dbReference type="ARBA" id="ARBA00023315"/>
    </source>
</evidence>
<organism evidence="4 5">
    <name type="scientific">Nocardioides imazamoxiresistens</name>
    <dbReference type="NCBI Taxonomy" id="3231893"/>
    <lineage>
        <taxon>Bacteria</taxon>
        <taxon>Bacillati</taxon>
        <taxon>Actinomycetota</taxon>
        <taxon>Actinomycetes</taxon>
        <taxon>Propionibacteriales</taxon>
        <taxon>Nocardioidaceae</taxon>
        <taxon>Nocardioides</taxon>
    </lineage>
</organism>
<dbReference type="InterPro" id="IPR000182">
    <property type="entry name" value="GNAT_dom"/>
</dbReference>
<protein>
    <submittedName>
        <fullName evidence="4">GNAT family N-acetyltransferase</fullName>
    </submittedName>
</protein>
<dbReference type="PANTHER" id="PTHR43877">
    <property type="entry name" value="AMINOALKYLPHOSPHONATE N-ACETYLTRANSFERASE-RELATED-RELATED"/>
    <property type="match status" value="1"/>
</dbReference>
<gene>
    <name evidence="4" type="ORF">RDV89_02125</name>
</gene>
<evidence type="ECO:0000313" key="4">
    <source>
        <dbReference type="EMBL" id="MDT9591849.1"/>
    </source>
</evidence>
<evidence type="ECO:0000313" key="5">
    <source>
        <dbReference type="Proteomes" id="UP001268542"/>
    </source>
</evidence>
<keyword evidence="2" id="KW-0012">Acyltransferase</keyword>
<dbReference type="Proteomes" id="UP001268542">
    <property type="component" value="Unassembled WGS sequence"/>
</dbReference>
<dbReference type="RefSeq" id="WP_315730889.1">
    <property type="nucleotide sequence ID" value="NZ_JAVYII010000001.1"/>
</dbReference>